<reference evidence="1 2" key="1">
    <citation type="submission" date="2019-04" db="EMBL/GenBank/DDBJ databases">
        <title>Complete genome sequencing of Piscirickettsia salmonis strain Psal-009.</title>
        <authorList>
            <person name="Schober I."/>
            <person name="Bunk B."/>
            <person name="Sproer C."/>
            <person name="Carril G.P."/>
            <person name="Riedel T."/>
            <person name="Flores-Herrera P.A."/>
            <person name="Nourdin-Galindo G."/>
            <person name="Marshall S.H."/>
            <person name="Overmann J."/>
        </authorList>
    </citation>
    <scope>NUCLEOTIDE SEQUENCE [LARGE SCALE GENOMIC DNA]</scope>
    <source>
        <strain evidence="1 2">Psal-009</strain>
    </source>
</reference>
<gene>
    <name evidence="1" type="ORF">Psal009_01404</name>
</gene>
<sequence>MLLEDLRLNLLRLLEDIHKHEAEKGADSDYISFLAECKSEAEKVQSNEDITVILHKLQHHNEFKRHFSSNQPSGPSMSRGNTEYAERLKSLEKCVEPATLELVSIESSSDSTQTPPVSPAMAKTALNLSQTPAVLDEKDFSILNQEDLATPNQKASEALDKEEKLKQKQFLAIKQALKASNTSAEKQHVLDSCTTLQQLCFAAAVRRKGGFFHQKHTTTTGDLLLQLLKRPEYNLLKQDIFPGNQRVSMRGIRHYGRYGTHAPQHGYFLNTKARDDENFFSLSNNPDKNQPMLLFDRYFKNNHNSSYDHDYSAVENLNP</sequence>
<name>A0A9Q5V9A3_PISSA</name>
<evidence type="ECO:0000313" key="1">
    <source>
        <dbReference type="EMBL" id="QGO05515.1"/>
    </source>
</evidence>
<keyword evidence="2" id="KW-1185">Reference proteome</keyword>
<dbReference type="EMBL" id="CP038908">
    <property type="protein sequence ID" value="QGO05515.1"/>
    <property type="molecule type" value="Genomic_DNA"/>
</dbReference>
<dbReference type="Proteomes" id="UP000422232">
    <property type="component" value="Chromosome"/>
</dbReference>
<evidence type="ECO:0000313" key="2">
    <source>
        <dbReference type="Proteomes" id="UP000422232"/>
    </source>
</evidence>
<proteinExistence type="predicted"/>
<accession>A0A9Q5V9A3</accession>
<protein>
    <submittedName>
        <fullName evidence="1">Uncharacterized protein</fullName>
    </submittedName>
</protein>
<organism evidence="1 2">
    <name type="scientific">Piscirickettsia salmonis</name>
    <dbReference type="NCBI Taxonomy" id="1238"/>
    <lineage>
        <taxon>Bacteria</taxon>
        <taxon>Pseudomonadati</taxon>
        <taxon>Pseudomonadota</taxon>
        <taxon>Gammaproteobacteria</taxon>
        <taxon>Thiotrichales</taxon>
        <taxon>Piscirickettsiaceae</taxon>
        <taxon>Piscirickettsia</taxon>
    </lineage>
</organism>
<dbReference type="AlphaFoldDB" id="A0A9Q5V9A3"/>
<dbReference type="RefSeq" id="WP_016210016.1">
    <property type="nucleotide sequence ID" value="NZ_CP012413.1"/>
</dbReference>